<comment type="caution">
    <text evidence="1">The sequence shown here is derived from an EMBL/GenBank/DDBJ whole genome shotgun (WGS) entry which is preliminary data.</text>
</comment>
<gene>
    <name evidence="1" type="ORF">KDH_12460</name>
</gene>
<evidence type="ECO:0008006" key="3">
    <source>
        <dbReference type="Google" id="ProtNLM"/>
    </source>
</evidence>
<keyword evidence="2" id="KW-1185">Reference proteome</keyword>
<sequence>MPEQSEHLTKLKQAVKDDKRVAITYFEADHRYCHRHRIAAYLANEPDFHVPIIHLRSEELGIGTHFWCYSTVAEERKFLTVEK</sequence>
<protein>
    <recommendedName>
        <fullName evidence="3">DUF488 domain-containing protein</fullName>
    </recommendedName>
</protein>
<dbReference type="Pfam" id="PF04343">
    <property type="entry name" value="DUF488"/>
    <property type="match status" value="1"/>
</dbReference>
<name>A0ABQ6FL17_9CHLR</name>
<evidence type="ECO:0000313" key="1">
    <source>
        <dbReference type="EMBL" id="GLV54399.1"/>
    </source>
</evidence>
<dbReference type="EMBL" id="BSRI01000001">
    <property type="protein sequence ID" value="GLV54399.1"/>
    <property type="molecule type" value="Genomic_DNA"/>
</dbReference>
<reference evidence="1 2" key="1">
    <citation type="submission" date="2023-02" db="EMBL/GenBank/DDBJ databases">
        <title>Dictyobacter halimunensis sp. nov., a new member of the class Ktedonobacteria from forest soil in a geothermal area.</title>
        <authorList>
            <person name="Rachmania M.K."/>
            <person name="Ningsih F."/>
            <person name="Sakai Y."/>
            <person name="Yabe S."/>
            <person name="Yokota A."/>
            <person name="Sjamsuridzal W."/>
        </authorList>
    </citation>
    <scope>NUCLEOTIDE SEQUENCE [LARGE SCALE GENOMIC DNA]</scope>
    <source>
        <strain evidence="1 2">S3.2.2.5</strain>
    </source>
</reference>
<dbReference type="InterPro" id="IPR007438">
    <property type="entry name" value="DUF488"/>
</dbReference>
<accession>A0ABQ6FL17</accession>
<proteinExistence type="predicted"/>
<evidence type="ECO:0000313" key="2">
    <source>
        <dbReference type="Proteomes" id="UP001344906"/>
    </source>
</evidence>
<dbReference type="Proteomes" id="UP001344906">
    <property type="component" value="Unassembled WGS sequence"/>
</dbReference>
<organism evidence="1 2">
    <name type="scientific">Dictyobacter halimunensis</name>
    <dbReference type="NCBI Taxonomy" id="3026934"/>
    <lineage>
        <taxon>Bacteria</taxon>
        <taxon>Bacillati</taxon>
        <taxon>Chloroflexota</taxon>
        <taxon>Ktedonobacteria</taxon>
        <taxon>Ktedonobacterales</taxon>
        <taxon>Dictyobacteraceae</taxon>
        <taxon>Dictyobacter</taxon>
    </lineage>
</organism>